<keyword evidence="3" id="KW-1185">Reference proteome</keyword>
<protein>
    <submittedName>
        <fullName evidence="2">Uncharacterized protein</fullName>
    </submittedName>
</protein>
<gene>
    <name evidence="2" type="ORF">Csa_1G688630</name>
</gene>
<dbReference type="Proteomes" id="UP000029981">
    <property type="component" value="Chromosome 1"/>
</dbReference>
<proteinExistence type="predicted"/>
<accession>A0A0A0M0W9</accession>
<reference evidence="2 3" key="4">
    <citation type="journal article" date="2011" name="BMC Genomics">
        <title>RNA-Seq improves annotation of protein-coding genes in the cucumber genome.</title>
        <authorList>
            <person name="Li Z."/>
            <person name="Zhang Z."/>
            <person name="Yan P."/>
            <person name="Huang S."/>
            <person name="Fei Z."/>
            <person name="Lin K."/>
        </authorList>
    </citation>
    <scope>NUCLEOTIDE SEQUENCE [LARGE SCALE GENOMIC DNA]</scope>
    <source>
        <strain evidence="3">cv. 9930</strain>
    </source>
</reference>
<sequence length="101" mass="11123">MVGRVKETFENAPRRNKKHLHPLPATATTLAAAIDYCSFQQNPWRRAATRLGKGRLVCNSCDSLTPSKKGSTVSPTGSQAELAAARRIEFPTAAHSFQQKW</sequence>
<feature type="region of interest" description="Disordered" evidence="1">
    <location>
        <begin position="1"/>
        <end position="21"/>
    </location>
</feature>
<evidence type="ECO:0000313" key="3">
    <source>
        <dbReference type="Proteomes" id="UP000029981"/>
    </source>
</evidence>
<dbReference type="EMBL" id="CM002922">
    <property type="protein sequence ID" value="KGN66772.1"/>
    <property type="molecule type" value="Genomic_DNA"/>
</dbReference>
<feature type="compositionally biased region" description="Basic and acidic residues" evidence="1">
    <location>
        <begin position="1"/>
        <end position="13"/>
    </location>
</feature>
<evidence type="ECO:0000256" key="1">
    <source>
        <dbReference type="SAM" id="MobiDB-lite"/>
    </source>
</evidence>
<evidence type="ECO:0000313" key="2">
    <source>
        <dbReference type="EMBL" id="KGN66772.1"/>
    </source>
</evidence>
<organism evidence="2 3">
    <name type="scientific">Cucumis sativus</name>
    <name type="common">Cucumber</name>
    <dbReference type="NCBI Taxonomy" id="3659"/>
    <lineage>
        <taxon>Eukaryota</taxon>
        <taxon>Viridiplantae</taxon>
        <taxon>Streptophyta</taxon>
        <taxon>Embryophyta</taxon>
        <taxon>Tracheophyta</taxon>
        <taxon>Spermatophyta</taxon>
        <taxon>Magnoliopsida</taxon>
        <taxon>eudicotyledons</taxon>
        <taxon>Gunneridae</taxon>
        <taxon>Pentapetalae</taxon>
        <taxon>rosids</taxon>
        <taxon>fabids</taxon>
        <taxon>Cucurbitales</taxon>
        <taxon>Cucurbitaceae</taxon>
        <taxon>Benincaseae</taxon>
        <taxon>Cucumis</taxon>
    </lineage>
</organism>
<reference evidence="2 3" key="2">
    <citation type="journal article" date="2009" name="PLoS ONE">
        <title>An integrated genetic and cytogenetic map of the cucumber genome.</title>
        <authorList>
            <person name="Ren Y."/>
            <person name="Zhang Z."/>
            <person name="Liu J."/>
            <person name="Staub J.E."/>
            <person name="Han Y."/>
            <person name="Cheng Z."/>
            <person name="Li X."/>
            <person name="Lu J."/>
            <person name="Miao H."/>
            <person name="Kang H."/>
            <person name="Xie B."/>
            <person name="Gu X."/>
            <person name="Wang X."/>
            <person name="Du Y."/>
            <person name="Jin W."/>
            <person name="Huang S."/>
        </authorList>
    </citation>
    <scope>NUCLEOTIDE SEQUENCE [LARGE SCALE GENOMIC DNA]</scope>
    <source>
        <strain evidence="3">cv. 9930</strain>
    </source>
</reference>
<dbReference type="Gramene" id="KGN66772">
    <property type="protein sequence ID" value="KGN66772"/>
    <property type="gene ID" value="Csa_1G688630"/>
</dbReference>
<reference evidence="2 3" key="1">
    <citation type="journal article" date="2009" name="Nat. Genet.">
        <title>The genome of the cucumber, Cucumis sativus L.</title>
        <authorList>
            <person name="Huang S."/>
            <person name="Li R."/>
            <person name="Zhang Z."/>
            <person name="Li L."/>
            <person name="Gu X."/>
            <person name="Fan W."/>
            <person name="Lucas W.J."/>
            <person name="Wang X."/>
            <person name="Xie B."/>
            <person name="Ni P."/>
            <person name="Ren Y."/>
            <person name="Zhu H."/>
            <person name="Li J."/>
            <person name="Lin K."/>
            <person name="Jin W."/>
            <person name="Fei Z."/>
            <person name="Li G."/>
            <person name="Staub J."/>
            <person name="Kilian A."/>
            <person name="van der Vossen E.A."/>
            <person name="Wu Y."/>
            <person name="Guo J."/>
            <person name="He J."/>
            <person name="Jia Z."/>
            <person name="Ren Y."/>
            <person name="Tian G."/>
            <person name="Lu Y."/>
            <person name="Ruan J."/>
            <person name="Qian W."/>
            <person name="Wang M."/>
            <person name="Huang Q."/>
            <person name="Li B."/>
            <person name="Xuan Z."/>
            <person name="Cao J."/>
            <person name="Asan"/>
            <person name="Wu Z."/>
            <person name="Zhang J."/>
            <person name="Cai Q."/>
            <person name="Bai Y."/>
            <person name="Zhao B."/>
            <person name="Han Y."/>
            <person name="Li Y."/>
            <person name="Li X."/>
            <person name="Wang S."/>
            <person name="Shi Q."/>
            <person name="Liu S."/>
            <person name="Cho W.K."/>
            <person name="Kim J.Y."/>
            <person name="Xu Y."/>
            <person name="Heller-Uszynska K."/>
            <person name="Miao H."/>
            <person name="Cheng Z."/>
            <person name="Zhang S."/>
            <person name="Wu J."/>
            <person name="Yang Y."/>
            <person name="Kang H."/>
            <person name="Li M."/>
            <person name="Liang H."/>
            <person name="Ren X."/>
            <person name="Shi Z."/>
            <person name="Wen M."/>
            <person name="Jian M."/>
            <person name="Yang H."/>
            <person name="Zhang G."/>
            <person name="Yang Z."/>
            <person name="Chen R."/>
            <person name="Liu S."/>
            <person name="Li J."/>
            <person name="Ma L."/>
            <person name="Liu H."/>
            <person name="Zhou Y."/>
            <person name="Zhao J."/>
            <person name="Fang X."/>
            <person name="Li G."/>
            <person name="Fang L."/>
            <person name="Li Y."/>
            <person name="Liu D."/>
            <person name="Zheng H."/>
            <person name="Zhang Y."/>
            <person name="Qin N."/>
            <person name="Li Z."/>
            <person name="Yang G."/>
            <person name="Yang S."/>
            <person name="Bolund L."/>
            <person name="Kristiansen K."/>
            <person name="Zheng H."/>
            <person name="Li S."/>
            <person name="Zhang X."/>
            <person name="Yang H."/>
            <person name="Wang J."/>
            <person name="Sun R."/>
            <person name="Zhang B."/>
            <person name="Jiang S."/>
            <person name="Wang J."/>
            <person name="Du Y."/>
            <person name="Li S."/>
        </authorList>
    </citation>
    <scope>NUCLEOTIDE SEQUENCE [LARGE SCALE GENOMIC DNA]</scope>
    <source>
        <strain evidence="3">cv. 9930</strain>
    </source>
</reference>
<reference evidence="2 3" key="3">
    <citation type="journal article" date="2010" name="BMC Genomics">
        <title>Transcriptome sequencing and comparative analysis of cucumber flowers with different sex types.</title>
        <authorList>
            <person name="Guo S."/>
            <person name="Zheng Y."/>
            <person name="Joung J.G."/>
            <person name="Liu S."/>
            <person name="Zhang Z."/>
            <person name="Crasta O.R."/>
            <person name="Sobral B.W."/>
            <person name="Xu Y."/>
            <person name="Huang S."/>
            <person name="Fei Z."/>
        </authorList>
    </citation>
    <scope>NUCLEOTIDE SEQUENCE [LARGE SCALE GENOMIC DNA]</scope>
    <source>
        <strain evidence="3">cv. 9930</strain>
    </source>
</reference>
<dbReference type="AlphaFoldDB" id="A0A0A0M0W9"/>
<name>A0A0A0M0W9_CUCSA</name>